<dbReference type="InterPro" id="IPR005738">
    <property type="entry name" value="TopoIII"/>
</dbReference>
<evidence type="ECO:0000313" key="19">
    <source>
        <dbReference type="EMBL" id="WEK53733.1"/>
    </source>
</evidence>
<dbReference type="SMART" id="SM00493">
    <property type="entry name" value="TOPRIM"/>
    <property type="match status" value="1"/>
</dbReference>
<dbReference type="PANTHER" id="PTHR11390:SF21">
    <property type="entry name" value="DNA TOPOISOMERASE 3-ALPHA"/>
    <property type="match status" value="1"/>
</dbReference>
<accession>A0AA95EYK8</accession>
<dbReference type="Gene3D" id="2.70.20.10">
    <property type="entry name" value="Topoisomerase I, domain 3"/>
    <property type="match status" value="1"/>
</dbReference>
<dbReference type="Gene3D" id="1.10.460.10">
    <property type="entry name" value="Topoisomerase I, domain 2"/>
    <property type="match status" value="1"/>
</dbReference>
<dbReference type="Proteomes" id="UP001178662">
    <property type="component" value="Chromosome"/>
</dbReference>
<comment type="similarity">
    <text evidence="2">Belongs to the type IA topoisomerase family.</text>
</comment>
<evidence type="ECO:0000256" key="5">
    <source>
        <dbReference type="ARBA" id="ARBA00022737"/>
    </source>
</evidence>
<dbReference type="InterPro" id="IPR006171">
    <property type="entry name" value="TOPRIM_dom"/>
</dbReference>
<dbReference type="SMART" id="SM00437">
    <property type="entry name" value="TOP1Ac"/>
    <property type="match status" value="1"/>
</dbReference>
<dbReference type="PANTHER" id="PTHR11390">
    <property type="entry name" value="PROKARYOTIC DNA TOPOISOMERASE"/>
    <property type="match status" value="1"/>
</dbReference>
<dbReference type="InterPro" id="IPR013826">
    <property type="entry name" value="Topo_IA_cen_sub3"/>
</dbReference>
<evidence type="ECO:0000256" key="13">
    <source>
        <dbReference type="ARBA" id="ARBA00031985"/>
    </source>
</evidence>
<dbReference type="CDD" id="cd00186">
    <property type="entry name" value="TOP1Ac"/>
    <property type="match status" value="1"/>
</dbReference>
<dbReference type="InterPro" id="IPR023406">
    <property type="entry name" value="Topo_IA_AS"/>
</dbReference>
<evidence type="ECO:0000313" key="20">
    <source>
        <dbReference type="Proteomes" id="UP001178662"/>
    </source>
</evidence>
<keyword evidence="20" id="KW-1185">Reference proteome</keyword>
<keyword evidence="7" id="KW-0862">Zinc</keyword>
<evidence type="ECO:0000256" key="16">
    <source>
        <dbReference type="SAM" id="MobiDB-lite"/>
    </source>
</evidence>
<dbReference type="Pfam" id="PF01751">
    <property type="entry name" value="Toprim"/>
    <property type="match status" value="1"/>
</dbReference>
<feature type="compositionally biased region" description="Polar residues" evidence="16">
    <location>
        <begin position="684"/>
        <end position="693"/>
    </location>
</feature>
<dbReference type="GO" id="GO:0006310">
    <property type="term" value="P:DNA recombination"/>
    <property type="evidence" value="ECO:0007669"/>
    <property type="project" value="TreeGrafter"/>
</dbReference>
<dbReference type="NCBIfam" id="NF005829">
    <property type="entry name" value="PRK07726.1"/>
    <property type="match status" value="1"/>
</dbReference>
<dbReference type="EMBL" id="CP119317">
    <property type="protein sequence ID" value="WEK53733.1"/>
    <property type="molecule type" value="Genomic_DNA"/>
</dbReference>
<evidence type="ECO:0000259" key="18">
    <source>
        <dbReference type="PROSITE" id="PS52039"/>
    </source>
</evidence>
<evidence type="ECO:0000256" key="1">
    <source>
        <dbReference type="ARBA" id="ARBA00000213"/>
    </source>
</evidence>
<evidence type="ECO:0000256" key="14">
    <source>
        <dbReference type="ARBA" id="ARBA00032235"/>
    </source>
</evidence>
<keyword evidence="9" id="KW-0799">Topoisomerase</keyword>
<evidence type="ECO:0000256" key="7">
    <source>
        <dbReference type="ARBA" id="ARBA00022833"/>
    </source>
</evidence>
<evidence type="ECO:0000256" key="10">
    <source>
        <dbReference type="ARBA" id="ARBA00023125"/>
    </source>
</evidence>
<dbReference type="AlphaFoldDB" id="A0AA95EYK8"/>
<dbReference type="InterPro" id="IPR013498">
    <property type="entry name" value="Topo_IA_Znf"/>
</dbReference>
<dbReference type="GO" id="GO:0006281">
    <property type="term" value="P:DNA repair"/>
    <property type="evidence" value="ECO:0007669"/>
    <property type="project" value="TreeGrafter"/>
</dbReference>
<dbReference type="InterPro" id="IPR013824">
    <property type="entry name" value="Topo_IA_cen_sub1"/>
</dbReference>
<feature type="domain" description="Topo IA-type catalytic" evidence="18">
    <location>
        <begin position="152"/>
        <end position="576"/>
    </location>
</feature>
<dbReference type="InterPro" id="IPR000380">
    <property type="entry name" value="Topo_IA"/>
</dbReference>
<dbReference type="GO" id="GO:0043597">
    <property type="term" value="C:cytoplasmic replication fork"/>
    <property type="evidence" value="ECO:0007669"/>
    <property type="project" value="TreeGrafter"/>
</dbReference>
<dbReference type="CDD" id="cd03362">
    <property type="entry name" value="TOPRIM_TopoIA_TopoIII"/>
    <property type="match status" value="1"/>
</dbReference>
<organism evidence="19 20">
    <name type="scientific">Candidatus Cohnella colombiensis</name>
    <dbReference type="NCBI Taxonomy" id="3121368"/>
    <lineage>
        <taxon>Bacteria</taxon>
        <taxon>Bacillati</taxon>
        <taxon>Bacillota</taxon>
        <taxon>Bacilli</taxon>
        <taxon>Bacillales</taxon>
        <taxon>Paenibacillaceae</taxon>
        <taxon>Cohnella</taxon>
    </lineage>
</organism>
<keyword evidence="11" id="KW-0413">Isomerase</keyword>
<evidence type="ECO:0000256" key="12">
    <source>
        <dbReference type="ARBA" id="ARBA00030003"/>
    </source>
</evidence>
<keyword evidence="10" id="KW-0238">DNA-binding</keyword>
<dbReference type="InterPro" id="IPR013497">
    <property type="entry name" value="Topo_IA_cen"/>
</dbReference>
<dbReference type="GO" id="GO:0003917">
    <property type="term" value="F:DNA topoisomerase type I (single strand cut, ATP-independent) activity"/>
    <property type="evidence" value="ECO:0007669"/>
    <property type="project" value="UniProtKB-EC"/>
</dbReference>
<dbReference type="InterPro" id="IPR013825">
    <property type="entry name" value="Topo_IA_cen_sub2"/>
</dbReference>
<dbReference type="InterPro" id="IPR003601">
    <property type="entry name" value="Topo_IA_2"/>
</dbReference>
<dbReference type="Pfam" id="PF01396">
    <property type="entry name" value="Zn_ribbon_Top1"/>
    <property type="match status" value="2"/>
</dbReference>
<keyword evidence="5" id="KW-0677">Repeat</keyword>
<dbReference type="EC" id="5.6.2.1" evidence="3"/>
<sequence length="712" mass="80345">MKTLILAEKPSVAREIARVMGCHNKHKSHIEGPKYVVTWALGHLVGLAEPEDYDVKFGKWELEDLPILPASMKLKILRESSHQYKAVQQLLRRPDISALIVATDAAREGELLARWIIDMAKWKKPFQRLWISSQTDKAIKDGFATLKPGSQFDRLYHSARCRAEADWMIGLNVTRALTCKFGAPLSAGRVQTPTLGMIMQREKEILSFRSEEYHLLRVDTGKFEALWRGENGDSRIFDTEKANALRDKLTGRSGRIVKLKKSEKVVPHPLAYDLTELQRDANRLLGFSAKMTSNVLQRLYEQHKLVTYPRTDSRYLTSDMTDTLKERLSSIAVGPYAPLARPLLRSPLPLSKRIVDNSKVTDHHAIIPTEQTLLLNVLSTEERKLYDLIARRFISLFYPPARFDQVSVVIDLAGETLTAKGTTMKESGWRTVYDGKPHDEDEAESDVEEGTATLPELREGESFTVKQCRLQSARTTPPKRYTEAALLTQMEKHGLGTPATRADIIEKLVGSDTIERIGNLLHPTGKGKQLIELAPADLRSPELTARWEAELERIARGQGQPEPFLNGIRQMAGQLVSGVKSSDAAYVPHNVSSSHCPDCGTRMLEKKNKRGTILVCPSEDCDYRRSDEKRLSNRRCPQCHKKMLLKDGKAGMYVQCLSCGITEMMNKDSKHMNKREQQKLVQQFSKPQESIGSNLGELLQAAMEKQNKNNND</sequence>
<dbReference type="SMART" id="SM00436">
    <property type="entry name" value="TOP1Bc"/>
    <property type="match status" value="1"/>
</dbReference>
<comment type="catalytic activity">
    <reaction evidence="1">
        <text>ATP-independent breakage of single-stranded DNA, followed by passage and rejoining.</text>
        <dbReference type="EC" id="5.6.2.1"/>
    </reaction>
</comment>
<dbReference type="PROSITE" id="PS50880">
    <property type="entry name" value="TOPRIM"/>
    <property type="match status" value="1"/>
</dbReference>
<evidence type="ECO:0000256" key="4">
    <source>
        <dbReference type="ARBA" id="ARBA00022723"/>
    </source>
</evidence>
<reference evidence="19" key="1">
    <citation type="submission" date="2023-03" db="EMBL/GenBank/DDBJ databases">
        <title>Andean soil-derived lignocellulolytic bacterial consortium as a source of novel taxa and putative plastic-active enzymes.</title>
        <authorList>
            <person name="Diaz-Garcia L."/>
            <person name="Chuvochina M."/>
            <person name="Feuerriegel G."/>
            <person name="Bunk B."/>
            <person name="Sproer C."/>
            <person name="Streit W.R."/>
            <person name="Rodriguez L.M."/>
            <person name="Overmann J."/>
            <person name="Jimenez D.J."/>
        </authorList>
    </citation>
    <scope>NUCLEOTIDE SEQUENCE</scope>
    <source>
        <strain evidence="19">MAG 2441</strain>
    </source>
</reference>
<name>A0AA95EYK8_9BACL</name>
<evidence type="ECO:0000256" key="11">
    <source>
        <dbReference type="ARBA" id="ARBA00023235"/>
    </source>
</evidence>
<dbReference type="GO" id="GO:0003677">
    <property type="term" value="F:DNA binding"/>
    <property type="evidence" value="ECO:0007669"/>
    <property type="project" value="UniProtKB-KW"/>
</dbReference>
<dbReference type="InterPro" id="IPR023405">
    <property type="entry name" value="Topo_IA_core_domain"/>
</dbReference>
<evidence type="ECO:0000256" key="15">
    <source>
        <dbReference type="ARBA" id="ARBA00032877"/>
    </source>
</evidence>
<evidence type="ECO:0000256" key="6">
    <source>
        <dbReference type="ARBA" id="ARBA00022771"/>
    </source>
</evidence>
<dbReference type="PROSITE" id="PS52039">
    <property type="entry name" value="TOPO_IA_2"/>
    <property type="match status" value="1"/>
</dbReference>
<evidence type="ECO:0000256" key="2">
    <source>
        <dbReference type="ARBA" id="ARBA00009446"/>
    </source>
</evidence>
<dbReference type="PROSITE" id="PS00396">
    <property type="entry name" value="TOPO_IA_1"/>
    <property type="match status" value="1"/>
</dbReference>
<dbReference type="Pfam" id="PF01131">
    <property type="entry name" value="Topoisom_bac"/>
    <property type="match status" value="1"/>
</dbReference>
<evidence type="ECO:0000256" key="9">
    <source>
        <dbReference type="ARBA" id="ARBA00023029"/>
    </source>
</evidence>
<evidence type="ECO:0000256" key="8">
    <source>
        <dbReference type="ARBA" id="ARBA00022842"/>
    </source>
</evidence>
<dbReference type="InterPro" id="IPR034144">
    <property type="entry name" value="TOPRIM_TopoIII"/>
</dbReference>
<dbReference type="Gene3D" id="3.40.50.140">
    <property type="match status" value="1"/>
</dbReference>
<dbReference type="InterPro" id="IPR003602">
    <property type="entry name" value="Topo_IA_DNA-bd_dom"/>
</dbReference>
<dbReference type="GO" id="GO:0006265">
    <property type="term" value="P:DNA topological change"/>
    <property type="evidence" value="ECO:0007669"/>
    <property type="project" value="InterPro"/>
</dbReference>
<dbReference type="Gene3D" id="1.10.290.10">
    <property type="entry name" value="Topoisomerase I, domain 4"/>
    <property type="match status" value="1"/>
</dbReference>
<feature type="region of interest" description="Disordered" evidence="16">
    <location>
        <begin position="684"/>
        <end position="712"/>
    </location>
</feature>
<dbReference type="CDD" id="cd20335">
    <property type="entry name" value="BRcat_RBR"/>
    <property type="match status" value="1"/>
</dbReference>
<dbReference type="NCBIfam" id="TIGR01056">
    <property type="entry name" value="topB"/>
    <property type="match status" value="1"/>
</dbReference>
<keyword evidence="8" id="KW-0460">Magnesium</keyword>
<gene>
    <name evidence="19" type="ORF">P0Y55_14275</name>
</gene>
<feature type="domain" description="Toprim" evidence="17">
    <location>
        <begin position="2"/>
        <end position="133"/>
    </location>
</feature>
<evidence type="ECO:0000256" key="3">
    <source>
        <dbReference type="ARBA" id="ARBA00012891"/>
    </source>
</evidence>
<dbReference type="GO" id="GO:0008270">
    <property type="term" value="F:zinc ion binding"/>
    <property type="evidence" value="ECO:0007669"/>
    <property type="project" value="UniProtKB-KW"/>
</dbReference>
<dbReference type="PRINTS" id="PR00417">
    <property type="entry name" value="PRTPISMRASEI"/>
</dbReference>
<protein>
    <recommendedName>
        <fullName evidence="3">DNA topoisomerase</fullName>
        <ecNumber evidence="3">5.6.2.1</ecNumber>
    </recommendedName>
    <alternativeName>
        <fullName evidence="15">Omega-protein</fullName>
    </alternativeName>
    <alternativeName>
        <fullName evidence="14">Relaxing enzyme</fullName>
    </alternativeName>
    <alternativeName>
        <fullName evidence="12">Swivelase</fullName>
    </alternativeName>
    <alternativeName>
        <fullName evidence="13">Untwisting enzyme</fullName>
    </alternativeName>
</protein>
<dbReference type="SUPFAM" id="SSF56712">
    <property type="entry name" value="Prokaryotic type I DNA topoisomerase"/>
    <property type="match status" value="1"/>
</dbReference>
<keyword evidence="4" id="KW-0479">Metal-binding</keyword>
<proteinExistence type="inferred from homology"/>
<evidence type="ECO:0000259" key="17">
    <source>
        <dbReference type="PROSITE" id="PS50880"/>
    </source>
</evidence>
<keyword evidence="6" id="KW-0863">Zinc-finger</keyword>